<dbReference type="NCBIfam" id="TIGR01877">
    <property type="entry name" value="cas_cas6"/>
    <property type="match status" value="1"/>
</dbReference>
<dbReference type="Pfam" id="PF01881">
    <property type="entry name" value="Cas_Cas6_C"/>
    <property type="match status" value="1"/>
</dbReference>
<proteinExistence type="inferred from homology"/>
<dbReference type="PANTHER" id="PTHR36984:SF1">
    <property type="entry name" value="CRISPR-ASSOCIATED ENDORIBONUCLEASE CAS6 1"/>
    <property type="match status" value="1"/>
</dbReference>
<organism evidence="6 7">
    <name type="scientific">Thermococcus gammatolerans (strain DSM 15229 / JCM 11827 / EJ3)</name>
    <dbReference type="NCBI Taxonomy" id="593117"/>
    <lineage>
        <taxon>Archaea</taxon>
        <taxon>Methanobacteriati</taxon>
        <taxon>Methanobacteriota</taxon>
        <taxon>Thermococci</taxon>
        <taxon>Thermococcales</taxon>
        <taxon>Thermococcaceae</taxon>
        <taxon>Thermococcus</taxon>
    </lineage>
</organism>
<dbReference type="PATRIC" id="fig|593117.10.peg.1295"/>
<keyword evidence="2" id="KW-0694">RNA-binding</keyword>
<dbReference type="eggNOG" id="arCOG04342">
    <property type="taxonomic scope" value="Archaea"/>
</dbReference>
<gene>
    <name evidence="6" type="ordered locus">TGAM_1297</name>
</gene>
<comment type="similarity">
    <text evidence="1 4">Belongs to the CRISPR-associated protein Cas6/Cse3/CasE family.</text>
</comment>
<dbReference type="GO" id="GO:0003723">
    <property type="term" value="F:RNA binding"/>
    <property type="evidence" value="ECO:0007669"/>
    <property type="project" value="UniProtKB-KW"/>
</dbReference>
<dbReference type="CDD" id="cd21140">
    <property type="entry name" value="Cas6_I-like"/>
    <property type="match status" value="1"/>
</dbReference>
<comment type="function">
    <text evidence="4">CRISPR (clustered regularly interspaced short palindromic repeat), is an adaptive immune system that provides protection against mobile genetic elements (viruses, transposable elements and conjugative plasmids). CRISPR clusters contain sequences complementary to antecedent mobile elements and target invading nucleic acids. CRISPR clusters are transcribed and processed into CRISPR RNA (crRNA).</text>
</comment>
<dbReference type="InterPro" id="IPR045747">
    <property type="entry name" value="CRISPR-assoc_prot_Cas6_N_sf"/>
</dbReference>
<evidence type="ECO:0000259" key="5">
    <source>
        <dbReference type="Pfam" id="PF01881"/>
    </source>
</evidence>
<dbReference type="KEGG" id="tga:TGAM_1297"/>
<keyword evidence="3" id="KW-0051">Antiviral defense</keyword>
<dbReference type="HOGENOM" id="CLU_089858_1_1_2"/>
<dbReference type="PIRSF" id="PIRSF005054">
    <property type="entry name" value="PF1131"/>
    <property type="match status" value="1"/>
</dbReference>
<sequence>MRLKLLLHFEEPFLIPYNYPRPLYLFLIHAIKLGDPMIAKRIHENKKDIKFVASKLFPVRSAEKTDKGLLVKSGKVELLVGSPAWPVLEALANGLAIGIGQLHILRKRLLDVEVRPVETPKRLSGRKLKTLSPVSVYHNNPPNGFRQWDLSPVGQPNSPFENEPAVWKELVFRNLREKYFMVYGESFEGDFEIEVFPESARSKMFRIKRDDRTGRHTQVRAWEFYFRMQGDEELLRVARDTGLGMRNAHGFGMIGMV</sequence>
<feature type="domain" description="CRISPR associated protein Cas6 C-terminal" evidence="5">
    <location>
        <begin position="125"/>
        <end position="254"/>
    </location>
</feature>
<dbReference type="EMBL" id="CP001398">
    <property type="protein sequence ID" value="ACS33799.1"/>
    <property type="molecule type" value="Genomic_DNA"/>
</dbReference>
<evidence type="ECO:0000256" key="4">
    <source>
        <dbReference type="PIRNR" id="PIRNR005054"/>
    </source>
</evidence>
<dbReference type="Proteomes" id="UP000001488">
    <property type="component" value="Chromosome"/>
</dbReference>
<dbReference type="GO" id="GO:0016788">
    <property type="term" value="F:hydrolase activity, acting on ester bonds"/>
    <property type="evidence" value="ECO:0007669"/>
    <property type="project" value="InterPro"/>
</dbReference>
<protein>
    <recommendedName>
        <fullName evidence="4">CRISPR-associated endoribonuclease</fullName>
    </recommendedName>
</protein>
<dbReference type="AlphaFoldDB" id="C5A6D7"/>
<dbReference type="GO" id="GO:0051607">
    <property type="term" value="P:defense response to virus"/>
    <property type="evidence" value="ECO:0007669"/>
    <property type="project" value="UniProtKB-KW"/>
</dbReference>
<evidence type="ECO:0000313" key="6">
    <source>
        <dbReference type="EMBL" id="ACS33799.1"/>
    </source>
</evidence>
<evidence type="ECO:0000256" key="3">
    <source>
        <dbReference type="ARBA" id="ARBA00023118"/>
    </source>
</evidence>
<dbReference type="InterPro" id="IPR010156">
    <property type="entry name" value="CRISPR-assoc_prot_Cas6"/>
</dbReference>
<dbReference type="RefSeq" id="WP_015858911.1">
    <property type="nucleotide sequence ID" value="NC_012804.1"/>
</dbReference>
<dbReference type="PANTHER" id="PTHR36984">
    <property type="entry name" value="CRISPR-ASSOCIATED ENDORIBONUCLEASE CAS6 1"/>
    <property type="match status" value="1"/>
</dbReference>
<dbReference type="InterPro" id="IPR049435">
    <property type="entry name" value="Cas_Cas6_C"/>
</dbReference>
<dbReference type="Gene3D" id="3.30.70.1890">
    <property type="match status" value="1"/>
</dbReference>
<dbReference type="Gene3D" id="3.30.70.1900">
    <property type="match status" value="1"/>
</dbReference>
<evidence type="ECO:0000256" key="2">
    <source>
        <dbReference type="ARBA" id="ARBA00022884"/>
    </source>
</evidence>
<dbReference type="GeneID" id="7988356"/>
<dbReference type="PaxDb" id="593117-TGAM_1297"/>
<dbReference type="STRING" id="593117.TGAM_1297"/>
<dbReference type="OrthoDB" id="92068at2157"/>
<evidence type="ECO:0000256" key="1">
    <source>
        <dbReference type="ARBA" id="ARBA00005937"/>
    </source>
</evidence>
<reference evidence="6 7" key="1">
    <citation type="journal article" date="2007" name="Genome Biol.">
        <title>Genome analysis and genome-wide proteomics of Thermococcus gammatolerans, the most radioresistant organism known amongst the Archaea.</title>
        <authorList>
            <person name="Zivanovic Y."/>
            <person name="Armengaud J."/>
            <person name="Lagorce A."/>
            <person name="Leplat C."/>
            <person name="Guerin P."/>
            <person name="Dutertre M."/>
            <person name="Anthouard V."/>
            <person name="Forterre P."/>
            <person name="Wincker P."/>
            <person name="Confalonieri F."/>
        </authorList>
    </citation>
    <scope>NUCLEOTIDE SEQUENCE [LARGE SCALE GENOMIC DNA]</scope>
    <source>
        <strain evidence="7">DSM 15229 / JCM 11827 / EJ3</strain>
    </source>
</reference>
<accession>C5A6D7</accession>
<name>C5A6D7_THEGJ</name>
<keyword evidence="7" id="KW-1185">Reference proteome</keyword>
<evidence type="ECO:0000313" key="7">
    <source>
        <dbReference type="Proteomes" id="UP000001488"/>
    </source>
</evidence>